<dbReference type="GeneID" id="108564666"/>
<protein>
    <submittedName>
        <fullName evidence="3">Uncharacterized protein LOC108564666</fullName>
    </submittedName>
</protein>
<sequence length="587" mass="67487">MFKIWVICVLLCEFAQIHCLEYVDNGQYDSGNPVSQKQLCTPCNQNPWIPITSYHNKNKVIAYVHPKFYDQQNKEYGMKNLRQYFPKLEYPKPNLLPPSSQVLYSNNNNNNYLLPRPTNNVKLNNQQHFVKQDYYVPQSSNIINNVQLNQHIAFQQPQHPDLVKYRAFISKALPPRINYGPPFRATLNYQKMQLTNLNQLMPPPQEVNFNYQLPLNMEPPNIIQNTVFDNSPQPTRFYNVETSSVQTRNVEIIKSVPVIDYLATVEHPINTIYSPILDVDVANSSSIAADDNEDDEHFAASNVNTAFQSNVNDLNVNEDRKQEPPKKKEELRIPFSIQDLLMHKGALMAPKKYETNSQAENDKKVIITPRKPNKIQIIIPYITNNSKLQKWKETEKDTVVLKEATNVDHLKPYEDTFTTETSADLLNTPTIYDIQNISQESTETPEVRTSKEEVLYEINTEINSIQNAFFESQYLSTQVTPRLAPPNAASKENVYVVTPLPMDTFNASYLNVPNENTSVSEKRNVSLILSDWPHLINNLETSRIEHTTKPSYFGVPAPVFLSTYKNKIKTFSGHSKVLNTTPVFFHN</sequence>
<name>A0ABM1MXE3_NICVS</name>
<organism evidence="2 3">
    <name type="scientific">Nicrophorus vespilloides</name>
    <name type="common">Boreal carrion beetle</name>
    <dbReference type="NCBI Taxonomy" id="110193"/>
    <lineage>
        <taxon>Eukaryota</taxon>
        <taxon>Metazoa</taxon>
        <taxon>Ecdysozoa</taxon>
        <taxon>Arthropoda</taxon>
        <taxon>Hexapoda</taxon>
        <taxon>Insecta</taxon>
        <taxon>Pterygota</taxon>
        <taxon>Neoptera</taxon>
        <taxon>Endopterygota</taxon>
        <taxon>Coleoptera</taxon>
        <taxon>Polyphaga</taxon>
        <taxon>Staphyliniformia</taxon>
        <taxon>Silphidae</taxon>
        <taxon>Nicrophorinae</taxon>
        <taxon>Nicrophorus</taxon>
    </lineage>
</organism>
<evidence type="ECO:0000313" key="3">
    <source>
        <dbReference type="RefSeq" id="XP_017779243.1"/>
    </source>
</evidence>
<gene>
    <name evidence="3" type="primary">LOC108564666</name>
</gene>
<feature type="signal peptide" evidence="1">
    <location>
        <begin position="1"/>
        <end position="19"/>
    </location>
</feature>
<keyword evidence="1" id="KW-0732">Signal</keyword>
<dbReference type="Proteomes" id="UP000695000">
    <property type="component" value="Unplaced"/>
</dbReference>
<accession>A0ABM1MXE3</accession>
<keyword evidence="2" id="KW-1185">Reference proteome</keyword>
<dbReference type="RefSeq" id="XP_017779243.1">
    <property type="nucleotide sequence ID" value="XM_017923754.1"/>
</dbReference>
<reference evidence="3" key="1">
    <citation type="submission" date="2025-08" db="UniProtKB">
        <authorList>
            <consortium name="RefSeq"/>
        </authorList>
    </citation>
    <scope>IDENTIFICATION</scope>
    <source>
        <tissue evidence="3">Whole Larva</tissue>
    </source>
</reference>
<feature type="chain" id="PRO_5046456381" evidence="1">
    <location>
        <begin position="20"/>
        <end position="587"/>
    </location>
</feature>
<evidence type="ECO:0000313" key="2">
    <source>
        <dbReference type="Proteomes" id="UP000695000"/>
    </source>
</evidence>
<proteinExistence type="predicted"/>
<evidence type="ECO:0000256" key="1">
    <source>
        <dbReference type="SAM" id="SignalP"/>
    </source>
</evidence>